<evidence type="ECO:0000313" key="1">
    <source>
        <dbReference type="EMBL" id="OLF11260.1"/>
    </source>
</evidence>
<evidence type="ECO:0000313" key="2">
    <source>
        <dbReference type="Proteomes" id="UP000185696"/>
    </source>
</evidence>
<protein>
    <submittedName>
        <fullName evidence="1">Uncharacterized protein</fullName>
    </submittedName>
</protein>
<name>A0A7Z0WNX4_9PSEU</name>
<dbReference type="EMBL" id="MSIF01000005">
    <property type="protein sequence ID" value="OLF11260.1"/>
    <property type="molecule type" value="Genomic_DNA"/>
</dbReference>
<dbReference type="RefSeq" id="WP_075133421.1">
    <property type="nucleotide sequence ID" value="NZ_MSIF01000005.1"/>
</dbReference>
<organism evidence="1 2">
    <name type="scientific">Actinophytocola xinjiangensis</name>
    <dbReference type="NCBI Taxonomy" id="485602"/>
    <lineage>
        <taxon>Bacteria</taxon>
        <taxon>Bacillati</taxon>
        <taxon>Actinomycetota</taxon>
        <taxon>Actinomycetes</taxon>
        <taxon>Pseudonocardiales</taxon>
        <taxon>Pseudonocardiaceae</taxon>
    </lineage>
</organism>
<dbReference type="AlphaFoldDB" id="A0A7Z0WNX4"/>
<keyword evidence="2" id="KW-1185">Reference proteome</keyword>
<dbReference type="OrthoDB" id="3689934at2"/>
<comment type="caution">
    <text evidence="1">The sequence shown here is derived from an EMBL/GenBank/DDBJ whole genome shotgun (WGS) entry which is preliminary data.</text>
</comment>
<proteinExistence type="predicted"/>
<accession>A0A7Z0WNX4</accession>
<reference evidence="1 2" key="1">
    <citation type="submission" date="2016-12" db="EMBL/GenBank/DDBJ databases">
        <title>The draft genome sequence of Actinophytocola xinjiangensis.</title>
        <authorList>
            <person name="Wang W."/>
            <person name="Yuan L."/>
        </authorList>
    </citation>
    <scope>NUCLEOTIDE SEQUENCE [LARGE SCALE GENOMIC DNA]</scope>
    <source>
        <strain evidence="1 2">CGMCC 4.4663</strain>
    </source>
</reference>
<sequence>MARQKSTRPPFVSPYITSWSEEVDPPCRLVEIPGRGIAYADETVTDRDQRGVLWLRTPYRPGIGRPVFGKVHPLRQRRAMSRLLCQVCGGSADHDDNGVLWLARDWRDDWPDWPNGMGENEPPVCLPCVRLSMRLCPALRRGAVAFRARRFPVAGIRGAQYAAGPRFVGDVTVALDDPTIPWIRAANLVRRVSDCTILDLDEICG</sequence>
<dbReference type="Proteomes" id="UP000185696">
    <property type="component" value="Unassembled WGS sequence"/>
</dbReference>
<gene>
    <name evidence="1" type="ORF">BLA60_14555</name>
</gene>